<dbReference type="EMBL" id="BGPR01000085">
    <property type="protein sequence ID" value="GBL92251.1"/>
    <property type="molecule type" value="Genomic_DNA"/>
</dbReference>
<gene>
    <name evidence="1" type="ORF">AVEN_35807_1</name>
</gene>
<dbReference type="OrthoDB" id="10056585at2759"/>
<keyword evidence="2" id="KW-1185">Reference proteome</keyword>
<evidence type="ECO:0008006" key="3">
    <source>
        <dbReference type="Google" id="ProtNLM"/>
    </source>
</evidence>
<comment type="caution">
    <text evidence="1">The sequence shown here is derived from an EMBL/GenBank/DDBJ whole genome shotgun (WGS) entry which is preliminary data.</text>
</comment>
<accession>A0A4Y2BJ14</accession>
<proteinExistence type="predicted"/>
<sequence length="122" mass="14400">MYSIVRNVSCLDPRNMTDKKKCLNKMNHILNSIIEAKHVNENVCDEILMEFEDYLDNVDMKHSDFSEFSPENSRVDDFFYEIMNTSKYRNLWKVVEMLVLLSHGQATVEKGFSINRKVEVEN</sequence>
<name>A0A4Y2BJ14_ARAVE</name>
<evidence type="ECO:0000313" key="1">
    <source>
        <dbReference type="EMBL" id="GBL92251.1"/>
    </source>
</evidence>
<reference evidence="1 2" key="1">
    <citation type="journal article" date="2019" name="Sci. Rep.">
        <title>Orb-weaving spider Araneus ventricosus genome elucidates the spidroin gene catalogue.</title>
        <authorList>
            <person name="Kono N."/>
            <person name="Nakamura H."/>
            <person name="Ohtoshi R."/>
            <person name="Moran D.A.P."/>
            <person name="Shinohara A."/>
            <person name="Yoshida Y."/>
            <person name="Fujiwara M."/>
            <person name="Mori M."/>
            <person name="Tomita M."/>
            <person name="Arakawa K."/>
        </authorList>
    </citation>
    <scope>NUCLEOTIDE SEQUENCE [LARGE SCALE GENOMIC DNA]</scope>
</reference>
<dbReference type="AlphaFoldDB" id="A0A4Y2BJ14"/>
<organism evidence="1 2">
    <name type="scientific">Araneus ventricosus</name>
    <name type="common">Orbweaver spider</name>
    <name type="synonym">Epeira ventricosa</name>
    <dbReference type="NCBI Taxonomy" id="182803"/>
    <lineage>
        <taxon>Eukaryota</taxon>
        <taxon>Metazoa</taxon>
        <taxon>Ecdysozoa</taxon>
        <taxon>Arthropoda</taxon>
        <taxon>Chelicerata</taxon>
        <taxon>Arachnida</taxon>
        <taxon>Araneae</taxon>
        <taxon>Araneomorphae</taxon>
        <taxon>Entelegynae</taxon>
        <taxon>Araneoidea</taxon>
        <taxon>Araneidae</taxon>
        <taxon>Araneus</taxon>
    </lineage>
</organism>
<dbReference type="Proteomes" id="UP000499080">
    <property type="component" value="Unassembled WGS sequence"/>
</dbReference>
<protein>
    <recommendedName>
        <fullName evidence="3">HAT C-terminal dimerisation domain-containing protein</fullName>
    </recommendedName>
</protein>
<evidence type="ECO:0000313" key="2">
    <source>
        <dbReference type="Proteomes" id="UP000499080"/>
    </source>
</evidence>